<protein>
    <recommendedName>
        <fullName evidence="2">Zn(2)-C6 fungal-type domain-containing protein</fullName>
    </recommendedName>
</protein>
<dbReference type="EMBL" id="JAGMUV010000015">
    <property type="protein sequence ID" value="KAH7133807.1"/>
    <property type="molecule type" value="Genomic_DNA"/>
</dbReference>
<name>A0A9P9EAG7_9HYPO</name>
<dbReference type="CDD" id="cd00067">
    <property type="entry name" value="GAL4"/>
    <property type="match status" value="1"/>
</dbReference>
<dbReference type="InterPro" id="IPR001138">
    <property type="entry name" value="Zn2Cys6_DnaBD"/>
</dbReference>
<evidence type="ECO:0000313" key="3">
    <source>
        <dbReference type="EMBL" id="KAH7133807.1"/>
    </source>
</evidence>
<dbReference type="InterPro" id="IPR053178">
    <property type="entry name" value="Osmoadaptation_assoc"/>
</dbReference>
<dbReference type="OrthoDB" id="2328572at2759"/>
<comment type="caution">
    <text evidence="3">The sequence shown here is derived from an EMBL/GenBank/DDBJ whole genome shotgun (WGS) entry which is preliminary data.</text>
</comment>
<gene>
    <name evidence="3" type="ORF">EDB81DRAFT_904121</name>
</gene>
<dbReference type="GO" id="GO:0008270">
    <property type="term" value="F:zinc ion binding"/>
    <property type="evidence" value="ECO:0007669"/>
    <property type="project" value="InterPro"/>
</dbReference>
<dbReference type="PROSITE" id="PS00463">
    <property type="entry name" value="ZN2_CY6_FUNGAL_1"/>
    <property type="match status" value="1"/>
</dbReference>
<dbReference type="SUPFAM" id="SSF57701">
    <property type="entry name" value="Zn2/Cys6 DNA-binding domain"/>
    <property type="match status" value="1"/>
</dbReference>
<dbReference type="InterPro" id="IPR036864">
    <property type="entry name" value="Zn2-C6_fun-type_DNA-bd_sf"/>
</dbReference>
<dbReference type="PANTHER" id="PTHR38111">
    <property type="entry name" value="ZN(2)-C6 FUNGAL-TYPE DOMAIN-CONTAINING PROTEIN-RELATED"/>
    <property type="match status" value="1"/>
</dbReference>
<dbReference type="Pfam" id="PF00172">
    <property type="entry name" value="Zn_clus"/>
    <property type="match status" value="1"/>
</dbReference>
<dbReference type="AlphaFoldDB" id="A0A9P9EAG7"/>
<reference evidence="3" key="1">
    <citation type="journal article" date="2021" name="Nat. Commun.">
        <title>Genetic determinants of endophytism in the Arabidopsis root mycobiome.</title>
        <authorList>
            <person name="Mesny F."/>
            <person name="Miyauchi S."/>
            <person name="Thiergart T."/>
            <person name="Pickel B."/>
            <person name="Atanasova L."/>
            <person name="Karlsson M."/>
            <person name="Huettel B."/>
            <person name="Barry K.W."/>
            <person name="Haridas S."/>
            <person name="Chen C."/>
            <person name="Bauer D."/>
            <person name="Andreopoulos W."/>
            <person name="Pangilinan J."/>
            <person name="LaButti K."/>
            <person name="Riley R."/>
            <person name="Lipzen A."/>
            <person name="Clum A."/>
            <person name="Drula E."/>
            <person name="Henrissat B."/>
            <person name="Kohler A."/>
            <person name="Grigoriev I.V."/>
            <person name="Martin F.M."/>
            <person name="Hacquard S."/>
        </authorList>
    </citation>
    <scope>NUCLEOTIDE SEQUENCE</scope>
    <source>
        <strain evidence="3">MPI-CAGE-AT-0147</strain>
    </source>
</reference>
<keyword evidence="4" id="KW-1185">Reference proteome</keyword>
<sequence length="450" mass="51080">MPSGLRSRGCDACRKQRKKCDQWHPKCKRCTRLDIPCVGNGLKRWKFQAFQPDSSSSQPLEGPGRVPSNETTLITSALISILEIDDERHDIRFCGPHFIPELPRRIGLNPSFDASISAMVAAYNSIALRKPQKNALTLYGTALGALRTSLQDPKQSVALKMETVIVMFICQMWIDRKHAEKHREVMAHLLEQIIVQDKLSEIDPRNIRAICMQVIYGSLSDPKIELGSWFWDTASKEVMSARPQPYRPGGRANLITLELGTMAELSTFLRDPERYLYQLKCHYNILSLERPVLRLIVEQLEPVARSLEATLTTKKAFISYAAAYGGLLSQTALVSPVLEAFGVHSSYTKDSHEFCDEAVKIAHQCRSFRPCGAAWVPELLKLTWASVKDAYRHKEIKELIAEYEQDVEGGNYLEEARDIRDRFDRLGWSGEPRFMDGEKRSEKPPECVIL</sequence>
<organism evidence="3 4">
    <name type="scientific">Dactylonectria macrodidyma</name>
    <dbReference type="NCBI Taxonomy" id="307937"/>
    <lineage>
        <taxon>Eukaryota</taxon>
        <taxon>Fungi</taxon>
        <taxon>Dikarya</taxon>
        <taxon>Ascomycota</taxon>
        <taxon>Pezizomycotina</taxon>
        <taxon>Sordariomycetes</taxon>
        <taxon>Hypocreomycetidae</taxon>
        <taxon>Hypocreales</taxon>
        <taxon>Nectriaceae</taxon>
        <taxon>Dactylonectria</taxon>
    </lineage>
</organism>
<dbReference type="PANTHER" id="PTHR38111:SF11">
    <property type="entry name" value="TRANSCRIPTION FACTOR DOMAIN-CONTAINING PROTEIN-RELATED"/>
    <property type="match status" value="1"/>
</dbReference>
<proteinExistence type="predicted"/>
<accession>A0A9P9EAG7</accession>
<dbReference type="Gene3D" id="4.10.240.10">
    <property type="entry name" value="Zn(2)-C6 fungal-type DNA-binding domain"/>
    <property type="match status" value="1"/>
</dbReference>
<evidence type="ECO:0000313" key="4">
    <source>
        <dbReference type="Proteomes" id="UP000738349"/>
    </source>
</evidence>
<dbReference type="Proteomes" id="UP000738349">
    <property type="component" value="Unassembled WGS sequence"/>
</dbReference>
<evidence type="ECO:0000259" key="2">
    <source>
        <dbReference type="PROSITE" id="PS50048"/>
    </source>
</evidence>
<dbReference type="SMART" id="SM00066">
    <property type="entry name" value="GAL4"/>
    <property type="match status" value="1"/>
</dbReference>
<evidence type="ECO:0000256" key="1">
    <source>
        <dbReference type="ARBA" id="ARBA00023242"/>
    </source>
</evidence>
<dbReference type="PROSITE" id="PS50048">
    <property type="entry name" value="ZN2_CY6_FUNGAL_2"/>
    <property type="match status" value="1"/>
</dbReference>
<keyword evidence="1" id="KW-0539">Nucleus</keyword>
<dbReference type="GO" id="GO:0000981">
    <property type="term" value="F:DNA-binding transcription factor activity, RNA polymerase II-specific"/>
    <property type="evidence" value="ECO:0007669"/>
    <property type="project" value="InterPro"/>
</dbReference>
<feature type="domain" description="Zn(2)-C6 fungal-type" evidence="2">
    <location>
        <begin position="9"/>
        <end position="38"/>
    </location>
</feature>